<proteinExistence type="predicted"/>
<dbReference type="InterPro" id="IPR024047">
    <property type="entry name" value="MM3350-like_sf"/>
</dbReference>
<dbReference type="InterPro" id="IPR012912">
    <property type="entry name" value="Plasmid_pRiA4b_Orf3-like"/>
</dbReference>
<dbReference type="AlphaFoldDB" id="A0A918ARH0"/>
<name>A0A918ARH0_9PSEU</name>
<protein>
    <recommendedName>
        <fullName evidence="1">Plasmid pRiA4b Orf3-like domain-containing protein</fullName>
    </recommendedName>
</protein>
<dbReference type="EMBL" id="BMRG01000013">
    <property type="protein sequence ID" value="GGP73401.1"/>
    <property type="molecule type" value="Genomic_DNA"/>
</dbReference>
<gene>
    <name evidence="2" type="ORF">GCM10010185_53660</name>
</gene>
<evidence type="ECO:0000259" key="1">
    <source>
        <dbReference type="Pfam" id="PF07929"/>
    </source>
</evidence>
<evidence type="ECO:0000313" key="2">
    <source>
        <dbReference type="EMBL" id="GGP73401.1"/>
    </source>
</evidence>
<evidence type="ECO:0000313" key="3">
    <source>
        <dbReference type="Proteomes" id="UP000639606"/>
    </source>
</evidence>
<organism evidence="2 3">
    <name type="scientific">Saccharothrix coeruleofusca</name>
    <dbReference type="NCBI Taxonomy" id="33919"/>
    <lineage>
        <taxon>Bacteria</taxon>
        <taxon>Bacillati</taxon>
        <taxon>Actinomycetota</taxon>
        <taxon>Actinomycetes</taxon>
        <taxon>Pseudonocardiales</taxon>
        <taxon>Pseudonocardiaceae</taxon>
        <taxon>Saccharothrix</taxon>
    </lineage>
</organism>
<feature type="domain" description="Plasmid pRiA4b Orf3-like" evidence="1">
    <location>
        <begin position="286"/>
        <end position="456"/>
    </location>
</feature>
<keyword evidence="3" id="KW-1185">Reference proteome</keyword>
<dbReference type="PANTHER" id="PTHR41878:SF1">
    <property type="entry name" value="TNPR PROTEIN"/>
    <property type="match status" value="1"/>
</dbReference>
<accession>A0A918ARH0</accession>
<comment type="caution">
    <text evidence="2">The sequence shown here is derived from an EMBL/GenBank/DDBJ whole genome shotgun (WGS) entry which is preliminary data.</text>
</comment>
<reference evidence="2" key="1">
    <citation type="journal article" date="2014" name="Int. J. Syst. Evol. Microbiol.">
        <title>Complete genome sequence of Corynebacterium casei LMG S-19264T (=DSM 44701T), isolated from a smear-ripened cheese.</title>
        <authorList>
            <consortium name="US DOE Joint Genome Institute (JGI-PGF)"/>
            <person name="Walter F."/>
            <person name="Albersmeier A."/>
            <person name="Kalinowski J."/>
            <person name="Ruckert C."/>
        </authorList>
    </citation>
    <scope>NUCLEOTIDE SEQUENCE</scope>
    <source>
        <strain evidence="2">JCM 3313</strain>
    </source>
</reference>
<dbReference type="PANTHER" id="PTHR41878">
    <property type="entry name" value="LEXA REPRESSOR-RELATED"/>
    <property type="match status" value="1"/>
</dbReference>
<reference evidence="2" key="2">
    <citation type="submission" date="2020-09" db="EMBL/GenBank/DDBJ databases">
        <authorList>
            <person name="Sun Q."/>
            <person name="Ohkuma M."/>
        </authorList>
    </citation>
    <scope>NUCLEOTIDE SEQUENCE</scope>
    <source>
        <strain evidence="2">JCM 3313</strain>
    </source>
</reference>
<dbReference type="Proteomes" id="UP000639606">
    <property type="component" value="Unassembled WGS sequence"/>
</dbReference>
<sequence length="472" mass="50730">MSRVSSTDLPTLSEIRAALVEAGADRELLRLVDSSRDAEEAVDRLSEAGVVFSAEESVEEMLDDFAQLLEPGITPLGVELFGSEFFAALANGVAEDDFPAALASLIEGVEVVGDERALAMLRVLAALAPPGGARAAAEAADRLVAAGVRNPSWAKEVGKPAVGTCFGYADPVGAQEGIAITFAYGRKSHAVVVLIDHSLGGGVKDCFVSDRPDLIQAGYREAAEQLGTAYVEYSPDEARARLERALGNDVCAEHPDQREDVHLSMALLCQRVSLLSGSAAVPAATVHRLKITLGGSKPPIWRRLEVPSTITLQHLHQAIQEAFAWEDYHLWVFSTPVGEYGPRSDRELGHRSAATKKLSEVTPEVKARLLYLYDFGDNWEHRIVVEDVLDAEPGVAYPRCLTGKRAAPPEDCGGVHGYEHLCEVVANPADPEHADMLQWLGLDSAEGFDPAAFDLAAVDERLAKRAKVLVKA</sequence>
<dbReference type="SUPFAM" id="SSF159941">
    <property type="entry name" value="MM3350-like"/>
    <property type="match status" value="1"/>
</dbReference>
<dbReference type="Pfam" id="PF07929">
    <property type="entry name" value="PRiA4_ORF3"/>
    <property type="match status" value="1"/>
</dbReference>
<dbReference type="Gene3D" id="3.10.290.30">
    <property type="entry name" value="MM3350-like"/>
    <property type="match status" value="1"/>
</dbReference>